<evidence type="ECO:0000313" key="11">
    <source>
        <dbReference type="Proteomes" id="UP000053372"/>
    </source>
</evidence>
<dbReference type="SUPFAM" id="SSF55874">
    <property type="entry name" value="ATPase domain of HSP90 chaperone/DNA topoisomerase II/histidine kinase"/>
    <property type="match status" value="1"/>
</dbReference>
<dbReference type="PROSITE" id="PS50110">
    <property type="entry name" value="RESPONSE_REGULATORY"/>
    <property type="match status" value="1"/>
</dbReference>
<dbReference type="InterPro" id="IPR004358">
    <property type="entry name" value="Sig_transdc_His_kin-like_C"/>
</dbReference>
<dbReference type="SMART" id="SM00448">
    <property type="entry name" value="REC"/>
    <property type="match status" value="1"/>
</dbReference>
<dbReference type="Gene3D" id="3.40.50.2300">
    <property type="match status" value="1"/>
</dbReference>
<evidence type="ECO:0000256" key="5">
    <source>
        <dbReference type="ARBA" id="ARBA00023012"/>
    </source>
</evidence>
<organism evidence="10 11">
    <name type="scientific">Mastigocoleus testarum BC008</name>
    <dbReference type="NCBI Taxonomy" id="371196"/>
    <lineage>
        <taxon>Bacteria</taxon>
        <taxon>Bacillati</taxon>
        <taxon>Cyanobacteriota</taxon>
        <taxon>Cyanophyceae</taxon>
        <taxon>Nostocales</taxon>
        <taxon>Hapalosiphonaceae</taxon>
        <taxon>Mastigocoleus</taxon>
    </lineage>
</organism>
<dbReference type="Gene3D" id="1.10.287.130">
    <property type="match status" value="1"/>
</dbReference>
<comment type="catalytic activity">
    <reaction evidence="1">
        <text>ATP + protein L-histidine = ADP + protein N-phospho-L-histidine.</text>
        <dbReference type="EC" id="2.7.13.3"/>
    </reaction>
</comment>
<dbReference type="SMART" id="SM00387">
    <property type="entry name" value="HATPase_c"/>
    <property type="match status" value="1"/>
</dbReference>
<dbReference type="InterPro" id="IPR036097">
    <property type="entry name" value="HisK_dim/P_sf"/>
</dbReference>
<dbReference type="OrthoDB" id="569699at2"/>
<dbReference type="PANTHER" id="PTHR43065">
    <property type="entry name" value="SENSOR HISTIDINE KINASE"/>
    <property type="match status" value="1"/>
</dbReference>
<keyword evidence="4" id="KW-0808">Transferase</keyword>
<dbReference type="Gene3D" id="3.30.565.10">
    <property type="entry name" value="Histidine kinase-like ATPase, C-terminal domain"/>
    <property type="match status" value="1"/>
</dbReference>
<sequence>MIKDSSTPYQGEIIIIDDTPANLHLLANLLKEYSYKVRPFPSGKLALAGIKHSQPDLILLDIQMPNMDGYQVCEQLKANEISRDIPVIFISALNEALDKVKAFTVGGIDYITKPFQAEEVLARVNTHLQLSSLQKMLQQENYLQAKQLEAQNIQLQLMNNTLQKVNQELKLKYNQLQQAQLQLVQSEKMATLGQLVAGVAHEINNPVGFISGNLKHASQYIRDLIDHLKLYQQKYPQNILEIENNATEIDLEYLLEDLPNTIKSMKVGTDRIEDISTSLRTFSRSDTTNLVKANLHEGIDSTLLILKHRLKANEYRPAIEIIKEYGNLPEVECYPGQLNQVFMNIIANAIDALDESIQVRSEEELNNNPCQITISTEVLPTFNDIAVRIKDNGIGMSKELEKKVFEYLFTTKGINKGTGLGLSISLQIVQEKHQGKLTYISCPGKGTEFTIELPIQAIRNMADS</sequence>
<feature type="modified residue" description="4-aspartylphosphate" evidence="6">
    <location>
        <position position="61"/>
    </location>
</feature>
<keyword evidence="11" id="KW-1185">Reference proteome</keyword>
<dbReference type="SUPFAM" id="SSF52172">
    <property type="entry name" value="CheY-like"/>
    <property type="match status" value="1"/>
</dbReference>
<dbReference type="SUPFAM" id="SSF47384">
    <property type="entry name" value="Homodimeric domain of signal transducing histidine kinase"/>
    <property type="match status" value="1"/>
</dbReference>
<proteinExistence type="predicted"/>
<dbReference type="CDD" id="cd00082">
    <property type="entry name" value="HisKA"/>
    <property type="match status" value="1"/>
</dbReference>
<evidence type="ECO:0000256" key="7">
    <source>
        <dbReference type="SAM" id="Coils"/>
    </source>
</evidence>
<dbReference type="PANTHER" id="PTHR43065:SF50">
    <property type="entry name" value="HISTIDINE KINASE"/>
    <property type="match status" value="1"/>
</dbReference>
<keyword evidence="4" id="KW-0418">Kinase</keyword>
<dbReference type="PRINTS" id="PR00344">
    <property type="entry name" value="BCTRLSENSOR"/>
</dbReference>
<reference evidence="10 11" key="1">
    <citation type="journal article" date="2015" name="Genome Announc.">
        <title>Draft Genome of the Euendolithic (true boring) Cyanobacterium Mastigocoleus testarum strain BC008.</title>
        <authorList>
            <person name="Guida B.S."/>
            <person name="Garcia-Pichel F."/>
        </authorList>
    </citation>
    <scope>NUCLEOTIDE SEQUENCE [LARGE SCALE GENOMIC DNA]</scope>
    <source>
        <strain evidence="10 11">BC008</strain>
    </source>
</reference>
<dbReference type="InterPro" id="IPR003661">
    <property type="entry name" value="HisK_dim/P_dom"/>
</dbReference>
<dbReference type="InterPro" id="IPR001789">
    <property type="entry name" value="Sig_transdc_resp-reg_receiver"/>
</dbReference>
<dbReference type="GO" id="GO:0000155">
    <property type="term" value="F:phosphorelay sensor kinase activity"/>
    <property type="evidence" value="ECO:0007669"/>
    <property type="project" value="InterPro"/>
</dbReference>
<keyword evidence="5" id="KW-0902">Two-component regulatory system</keyword>
<evidence type="ECO:0000256" key="2">
    <source>
        <dbReference type="ARBA" id="ARBA00012438"/>
    </source>
</evidence>
<dbReference type="Proteomes" id="UP000053372">
    <property type="component" value="Unassembled WGS sequence"/>
</dbReference>
<keyword evidence="3 6" id="KW-0597">Phosphoprotein</keyword>
<gene>
    <name evidence="10" type="ORF">BC008_04625</name>
</gene>
<protein>
    <recommendedName>
        <fullName evidence="2">histidine kinase</fullName>
        <ecNumber evidence="2">2.7.13.3</ecNumber>
    </recommendedName>
</protein>
<keyword evidence="7" id="KW-0175">Coiled coil</keyword>
<dbReference type="Pfam" id="PF02518">
    <property type="entry name" value="HATPase_c"/>
    <property type="match status" value="1"/>
</dbReference>
<accession>A0A0V7ZYE8</accession>
<evidence type="ECO:0000256" key="1">
    <source>
        <dbReference type="ARBA" id="ARBA00000085"/>
    </source>
</evidence>
<dbReference type="EMBL" id="LMTZ01000019">
    <property type="protein sequence ID" value="KST69589.1"/>
    <property type="molecule type" value="Genomic_DNA"/>
</dbReference>
<name>A0A0V7ZYE8_9CYAN</name>
<dbReference type="PROSITE" id="PS50109">
    <property type="entry name" value="HIS_KIN"/>
    <property type="match status" value="1"/>
</dbReference>
<evidence type="ECO:0000256" key="4">
    <source>
        <dbReference type="ARBA" id="ARBA00022777"/>
    </source>
</evidence>
<dbReference type="RefSeq" id="WP_058183253.1">
    <property type="nucleotide sequence ID" value="NZ_LMTZ01000019.1"/>
</dbReference>
<dbReference type="InterPro" id="IPR036890">
    <property type="entry name" value="HATPase_C_sf"/>
</dbReference>
<dbReference type="InterPro" id="IPR005467">
    <property type="entry name" value="His_kinase_dom"/>
</dbReference>
<feature type="domain" description="Response regulatory" evidence="9">
    <location>
        <begin position="12"/>
        <end position="128"/>
    </location>
</feature>
<evidence type="ECO:0000313" key="10">
    <source>
        <dbReference type="EMBL" id="KST69589.1"/>
    </source>
</evidence>
<feature type="coiled-coil region" evidence="7">
    <location>
        <begin position="145"/>
        <end position="182"/>
    </location>
</feature>
<evidence type="ECO:0000256" key="6">
    <source>
        <dbReference type="PROSITE-ProRule" id="PRU00169"/>
    </source>
</evidence>
<comment type="caution">
    <text evidence="10">The sequence shown here is derived from an EMBL/GenBank/DDBJ whole genome shotgun (WGS) entry which is preliminary data.</text>
</comment>
<feature type="domain" description="Histidine kinase" evidence="8">
    <location>
        <begin position="198"/>
        <end position="457"/>
    </location>
</feature>
<dbReference type="InterPro" id="IPR003594">
    <property type="entry name" value="HATPase_dom"/>
</dbReference>
<dbReference type="Pfam" id="PF00072">
    <property type="entry name" value="Response_reg"/>
    <property type="match status" value="1"/>
</dbReference>
<evidence type="ECO:0000256" key="3">
    <source>
        <dbReference type="ARBA" id="ARBA00022553"/>
    </source>
</evidence>
<evidence type="ECO:0000259" key="9">
    <source>
        <dbReference type="PROSITE" id="PS50110"/>
    </source>
</evidence>
<dbReference type="EC" id="2.7.13.3" evidence="2"/>
<evidence type="ECO:0000259" key="8">
    <source>
        <dbReference type="PROSITE" id="PS50109"/>
    </source>
</evidence>
<dbReference type="InterPro" id="IPR011006">
    <property type="entry name" value="CheY-like_superfamily"/>
</dbReference>
<dbReference type="AlphaFoldDB" id="A0A0V7ZYE8"/>